<protein>
    <recommendedName>
        <fullName evidence="5">Protein JASON</fullName>
    </recommendedName>
</protein>
<feature type="region of interest" description="Disordered" evidence="2">
    <location>
        <begin position="48"/>
        <end position="67"/>
    </location>
</feature>
<evidence type="ECO:0000313" key="3">
    <source>
        <dbReference type="EMBL" id="KAH7429077.1"/>
    </source>
</evidence>
<feature type="coiled-coil region" evidence="1">
    <location>
        <begin position="103"/>
        <end position="130"/>
    </location>
</feature>
<organism evidence="3 4">
    <name type="scientific">Ceratopteris richardii</name>
    <name type="common">Triangle waterfern</name>
    <dbReference type="NCBI Taxonomy" id="49495"/>
    <lineage>
        <taxon>Eukaryota</taxon>
        <taxon>Viridiplantae</taxon>
        <taxon>Streptophyta</taxon>
        <taxon>Embryophyta</taxon>
        <taxon>Tracheophyta</taxon>
        <taxon>Polypodiopsida</taxon>
        <taxon>Polypodiidae</taxon>
        <taxon>Polypodiales</taxon>
        <taxon>Pteridineae</taxon>
        <taxon>Pteridaceae</taxon>
        <taxon>Parkerioideae</taxon>
        <taxon>Ceratopteris</taxon>
    </lineage>
</organism>
<dbReference type="AlphaFoldDB" id="A0A8T2U037"/>
<dbReference type="Proteomes" id="UP000825935">
    <property type="component" value="Chromosome 9"/>
</dbReference>
<dbReference type="GO" id="GO:0007142">
    <property type="term" value="P:male meiosis II"/>
    <property type="evidence" value="ECO:0007669"/>
    <property type="project" value="InterPro"/>
</dbReference>
<evidence type="ECO:0008006" key="5">
    <source>
        <dbReference type="Google" id="ProtNLM"/>
    </source>
</evidence>
<dbReference type="EMBL" id="CM035414">
    <property type="protein sequence ID" value="KAH7429079.1"/>
    <property type="molecule type" value="Genomic_DNA"/>
</dbReference>
<dbReference type="PANTHER" id="PTHR33318">
    <property type="entry name" value="ASPARTYL/GLUTAMYL-TRNA(ASN/GLN) AMIDOTRANSFERASE SUBUNIT"/>
    <property type="match status" value="1"/>
</dbReference>
<evidence type="ECO:0000256" key="1">
    <source>
        <dbReference type="SAM" id="Coils"/>
    </source>
</evidence>
<feature type="compositionally biased region" description="Basic and acidic residues" evidence="2">
    <location>
        <begin position="56"/>
        <end position="66"/>
    </location>
</feature>
<accession>A0A8T2U037</accession>
<evidence type="ECO:0000256" key="2">
    <source>
        <dbReference type="SAM" id="MobiDB-lite"/>
    </source>
</evidence>
<dbReference type="EMBL" id="CM035414">
    <property type="protein sequence ID" value="KAH7429077.1"/>
    <property type="molecule type" value="Genomic_DNA"/>
</dbReference>
<evidence type="ECO:0000313" key="4">
    <source>
        <dbReference type="Proteomes" id="UP000825935"/>
    </source>
</evidence>
<sequence>MGWLFGCFKCRRRQQARHSDHPNDNRDLVEASMVPSLLSLNSLQKASSSLLEGNDDPQKKSADTKDNVLMPGSALTEASLGLIKAVKRHRSTRGHSYDHLVLVEKLEEEINDLNKKLDQEASQARILTNKVRHLRHFSELLDAPDAFRKTLDVLGKSYEENGLEDSQQLLHLQSMLARIGTTEIMAEPASVEEMDDITSSGSDKLCTKFSVDKGAVLCLDLAAEVNLKVSPGKEVSENSIPQSAVQKPLFPVINTDPKKETSLTTIGSKMVLTGSGIEDVNSALISSFGHCNNIESLITQAIGSPDSSIADSMEAAKNQAAFHAMQSHPISPKQLCSLISENNSSPESCLEVQSCPDIKGAARSPYKQCGFSNYHQKEEHTPMSRGPKFDTPDYSYDDSSDLSSCILTAVTNRMDCKPLVKEEPDYVYAYEILQEQRPFEDMTCGSESSCVTDSKSEGSTHEKIRNLCFEDVCSSVGIQVKYAPLRENCELEICAQSHSSFGSCLPDSKSKVDPQYGRVEHISEEIPNRTLHKSCSLESKIKMTMVETNIKGLTIVADSFKSCNSDISPGTVHISPPSQKASQLKGSCSVEPQSRQFCVDFHALELSRDTPARVASYPSSQAETPSPLCSQGSCPTSTEDRPILGTVAAHWNHSSSLNKKWWDGKGIPNSTNKYKEDQKVSWHATPFEVRLERALANQGRIFQKKLFTGPMSEMEVST</sequence>
<proteinExistence type="predicted"/>
<comment type="caution">
    <text evidence="3">The sequence shown here is derived from an EMBL/GenBank/DDBJ whole genome shotgun (WGS) entry which is preliminary data.</text>
</comment>
<name>A0A8T2U037_CERRI</name>
<dbReference type="InterPro" id="IPR039300">
    <property type="entry name" value="JASON"/>
</dbReference>
<keyword evidence="4" id="KW-1185">Reference proteome</keyword>
<dbReference type="OrthoDB" id="1932581at2759"/>
<reference evidence="3" key="1">
    <citation type="submission" date="2021-08" db="EMBL/GenBank/DDBJ databases">
        <title>WGS assembly of Ceratopteris richardii.</title>
        <authorList>
            <person name="Marchant D.B."/>
            <person name="Chen G."/>
            <person name="Jenkins J."/>
            <person name="Shu S."/>
            <person name="Leebens-Mack J."/>
            <person name="Grimwood J."/>
            <person name="Schmutz J."/>
            <person name="Soltis P."/>
            <person name="Soltis D."/>
            <person name="Chen Z.-H."/>
        </authorList>
    </citation>
    <scope>NUCLEOTIDE SEQUENCE</scope>
    <source>
        <strain evidence="3">Whitten #5841</strain>
        <tissue evidence="3">Leaf</tissue>
    </source>
</reference>
<dbReference type="EMBL" id="CM035414">
    <property type="protein sequence ID" value="KAH7429078.1"/>
    <property type="molecule type" value="Genomic_DNA"/>
</dbReference>
<dbReference type="PANTHER" id="PTHR33318:SF7">
    <property type="entry name" value="PROTEIN JASON"/>
    <property type="match status" value="1"/>
</dbReference>
<keyword evidence="1" id="KW-0175">Coiled coil</keyword>
<gene>
    <name evidence="3" type="ORF">KP509_09G029400</name>
</gene>